<feature type="transmembrane region" description="Helical" evidence="5">
    <location>
        <begin position="252"/>
        <end position="275"/>
    </location>
</feature>
<evidence type="ECO:0000259" key="7">
    <source>
        <dbReference type="Pfam" id="PF14237"/>
    </source>
</evidence>
<feature type="transmembrane region" description="Helical" evidence="5">
    <location>
        <begin position="201"/>
        <end position="222"/>
    </location>
</feature>
<proteinExistence type="predicted"/>
<keyword evidence="3 5" id="KW-1133">Transmembrane helix</keyword>
<dbReference type="KEGG" id="nnv:QNH39_15705"/>
<sequence>MQANLGQKEIGQWYYIKNGEQIGPVNESELLYLFREGFLNGDALVWTKNMERWEKARKFQQFADVLIVPPPIPVSPRISESIDFRKAPPKKDAVGTSKQITNPSGYSKARPWIRYWARTIDMIIFGMAMAIVVSILSPSFMEDSIGTFFSFFAMLIWLFVEPLMLTLFGNTLGKAVLNIKISMADGRKITYQTALKRTFSVWLKGLGLGIPIASLICLALSIDHLNKNNVTKWDKEYGFVVTHGKVGFFRGFLAIVIPIVVMFICLIIIGIIWAITLGAI</sequence>
<evidence type="ECO:0000313" key="9">
    <source>
        <dbReference type="Proteomes" id="UP001178288"/>
    </source>
</evidence>
<comment type="subcellular location">
    <subcellularLocation>
        <location evidence="1">Membrane</location>
        <topology evidence="1">Multi-pass membrane protein</topology>
    </subcellularLocation>
</comment>
<evidence type="ECO:0000256" key="5">
    <source>
        <dbReference type="SAM" id="Phobius"/>
    </source>
</evidence>
<organism evidence="8 9">
    <name type="scientific">Neobacillus novalis</name>
    <dbReference type="NCBI Taxonomy" id="220687"/>
    <lineage>
        <taxon>Bacteria</taxon>
        <taxon>Bacillati</taxon>
        <taxon>Bacillota</taxon>
        <taxon>Bacilli</taxon>
        <taxon>Bacillales</taxon>
        <taxon>Bacillaceae</taxon>
        <taxon>Neobacillus</taxon>
    </lineage>
</organism>
<evidence type="ECO:0000256" key="2">
    <source>
        <dbReference type="ARBA" id="ARBA00022692"/>
    </source>
</evidence>
<dbReference type="Pfam" id="PF06271">
    <property type="entry name" value="RDD"/>
    <property type="match status" value="1"/>
</dbReference>
<gene>
    <name evidence="8" type="ORF">QNH39_15705</name>
</gene>
<accession>A0AA95MJ68</accession>
<keyword evidence="9" id="KW-1185">Reference proteome</keyword>
<evidence type="ECO:0000313" key="8">
    <source>
        <dbReference type="EMBL" id="WHY84122.1"/>
    </source>
</evidence>
<feature type="transmembrane region" description="Helical" evidence="5">
    <location>
        <begin position="148"/>
        <end position="173"/>
    </location>
</feature>
<feature type="domain" description="RDD" evidence="6">
    <location>
        <begin position="109"/>
        <end position="257"/>
    </location>
</feature>
<dbReference type="RefSeq" id="WP_066088394.1">
    <property type="nucleotide sequence ID" value="NZ_CP126114.1"/>
</dbReference>
<keyword evidence="2 5" id="KW-0812">Transmembrane</keyword>
<evidence type="ECO:0000259" key="6">
    <source>
        <dbReference type="Pfam" id="PF06271"/>
    </source>
</evidence>
<name>A0AA95MJ68_9BACI</name>
<dbReference type="EMBL" id="CP126114">
    <property type="protein sequence ID" value="WHY84122.1"/>
    <property type="molecule type" value="Genomic_DNA"/>
</dbReference>
<feature type="transmembrane region" description="Helical" evidence="5">
    <location>
        <begin position="115"/>
        <end position="136"/>
    </location>
</feature>
<reference evidence="8" key="1">
    <citation type="submission" date="2023-05" db="EMBL/GenBank/DDBJ databases">
        <title>Comparative genomics of Bacillaceae isolates and their secondary metabolite potential.</title>
        <authorList>
            <person name="Song L."/>
            <person name="Nielsen L.J."/>
            <person name="Mohite O."/>
            <person name="Xu X."/>
            <person name="Weber T."/>
            <person name="Kovacs A.T."/>
        </authorList>
    </citation>
    <scope>NUCLEOTIDE SEQUENCE</scope>
    <source>
        <strain evidence="8">XLM17</strain>
    </source>
</reference>
<dbReference type="Proteomes" id="UP001178288">
    <property type="component" value="Chromosome"/>
</dbReference>
<dbReference type="Pfam" id="PF14237">
    <property type="entry name" value="GYF_2"/>
    <property type="match status" value="1"/>
</dbReference>
<dbReference type="AlphaFoldDB" id="A0AA95MJ68"/>
<evidence type="ECO:0000256" key="3">
    <source>
        <dbReference type="ARBA" id="ARBA00022989"/>
    </source>
</evidence>
<dbReference type="InterPro" id="IPR025640">
    <property type="entry name" value="GYF_2"/>
</dbReference>
<dbReference type="GO" id="GO:0016020">
    <property type="term" value="C:membrane"/>
    <property type="evidence" value="ECO:0007669"/>
    <property type="project" value="UniProtKB-SubCell"/>
</dbReference>
<dbReference type="InterPro" id="IPR010432">
    <property type="entry name" value="RDD"/>
</dbReference>
<keyword evidence="4 5" id="KW-0472">Membrane</keyword>
<evidence type="ECO:0000256" key="4">
    <source>
        <dbReference type="ARBA" id="ARBA00023136"/>
    </source>
</evidence>
<protein>
    <submittedName>
        <fullName evidence="8">RDD family protein</fullName>
    </submittedName>
</protein>
<evidence type="ECO:0000256" key="1">
    <source>
        <dbReference type="ARBA" id="ARBA00004141"/>
    </source>
</evidence>
<feature type="domain" description="GYF" evidence="7">
    <location>
        <begin position="13"/>
        <end position="62"/>
    </location>
</feature>